<evidence type="ECO:0000313" key="2">
    <source>
        <dbReference type="Proteomes" id="UP001254257"/>
    </source>
</evidence>
<proteinExistence type="predicted"/>
<dbReference type="EMBL" id="JAWDID010000009">
    <property type="protein sequence ID" value="MDU0339847.1"/>
    <property type="molecule type" value="Genomic_DNA"/>
</dbReference>
<reference evidence="1 2" key="1">
    <citation type="submission" date="2023-09" db="EMBL/GenBank/DDBJ databases">
        <title>Whole genome shotgun sequencing (WGS) of Bosea sp. ZW T0_25, isolated from stored onions (Allium cepa).</title>
        <authorList>
            <person name="Stoll D.A."/>
            <person name="Huch M."/>
        </authorList>
    </citation>
    <scope>NUCLEOTIDE SEQUENCE [LARGE SCALE GENOMIC DNA]</scope>
    <source>
        <strain evidence="1 2">ZW T0_25</strain>
    </source>
</reference>
<name>A0ABU3S4Z9_9HYPH</name>
<sequence>MASIPLGGLFSRSATAYKWKAPFRCWMLHESVLWRLHDLLTQSVALHKQGHGLGARILLRSGFETLATLIYLNQLMKQVLDGTLGFHEFDEKTLRLTVGSKNKSTKTESINIITILGKCENRYPGIEKIYANLSESAHPSYEGLCVGYSKIDHDLYDTNFSNRWMELYGDNHLGMVELCMVSFEEEYNDIWGDLMSKLEGWIEANDDELEATKPPDGETQS</sequence>
<dbReference type="RefSeq" id="WP_316017734.1">
    <property type="nucleotide sequence ID" value="NZ_JAWDID010000009.1"/>
</dbReference>
<keyword evidence="2" id="KW-1185">Reference proteome</keyword>
<organism evidence="1 2">
    <name type="scientific">Bosea rubneri</name>
    <dbReference type="NCBI Taxonomy" id="3075434"/>
    <lineage>
        <taxon>Bacteria</taxon>
        <taxon>Pseudomonadati</taxon>
        <taxon>Pseudomonadota</taxon>
        <taxon>Alphaproteobacteria</taxon>
        <taxon>Hyphomicrobiales</taxon>
        <taxon>Boseaceae</taxon>
        <taxon>Bosea</taxon>
    </lineage>
</organism>
<evidence type="ECO:0000313" key="1">
    <source>
        <dbReference type="EMBL" id="MDU0339847.1"/>
    </source>
</evidence>
<comment type="caution">
    <text evidence="1">The sequence shown here is derived from an EMBL/GenBank/DDBJ whole genome shotgun (WGS) entry which is preliminary data.</text>
</comment>
<protein>
    <submittedName>
        <fullName evidence="1">Uncharacterized protein</fullName>
    </submittedName>
</protein>
<accession>A0ABU3S4Z9</accession>
<dbReference type="Proteomes" id="UP001254257">
    <property type="component" value="Unassembled WGS sequence"/>
</dbReference>
<gene>
    <name evidence="1" type="ORF">RKE40_08140</name>
</gene>